<gene>
    <name evidence="2" type="ORF">LKD37_05000</name>
</gene>
<dbReference type="PANTHER" id="PTHR30399">
    <property type="entry name" value="UNCHARACTERIZED PROTEIN YGJP"/>
    <property type="match status" value="1"/>
</dbReference>
<dbReference type="Gene3D" id="3.30.2010.10">
    <property type="entry name" value="Metalloproteases ('zincins'), catalytic domain"/>
    <property type="match status" value="1"/>
</dbReference>
<dbReference type="InterPro" id="IPR002725">
    <property type="entry name" value="YgjP-like_metallopeptidase"/>
</dbReference>
<comment type="caution">
    <text evidence="2">The sequence shown here is derived from an EMBL/GenBank/DDBJ whole genome shotgun (WGS) entry which is preliminary data.</text>
</comment>
<dbReference type="RefSeq" id="WP_302928181.1">
    <property type="nucleotide sequence ID" value="NZ_JAJEPW010000010.1"/>
</dbReference>
<proteinExistence type="predicted"/>
<dbReference type="CDD" id="cd07344">
    <property type="entry name" value="M48_yhfN_like"/>
    <property type="match status" value="1"/>
</dbReference>
<evidence type="ECO:0000259" key="1">
    <source>
        <dbReference type="Pfam" id="PF01863"/>
    </source>
</evidence>
<dbReference type="EMBL" id="JAJEPW010000010">
    <property type="protein sequence ID" value="MCC2128881.1"/>
    <property type="molecule type" value="Genomic_DNA"/>
</dbReference>
<evidence type="ECO:0000313" key="3">
    <source>
        <dbReference type="Proteomes" id="UP001199319"/>
    </source>
</evidence>
<accession>A0AAE3AAA4</accession>
<keyword evidence="3" id="KW-1185">Reference proteome</keyword>
<sequence>MDYAVVHSGRRTIAIQIQRDGRVVVRAPYAATAEDIRRVVDSHRDWVEKTVRRQQEQLAASPPEPTAQEMQELARQGREYLPRRVAYWAARMDVMPTGLHITAARTRWGSCSGKNSLCFSLFLMRYPPEAIDAVVVHELAHIRHKNHGPDFYRFVEKTLPDYRQRIALLKQPPAIKVPEPK</sequence>
<organism evidence="2 3">
    <name type="scientific">Brotocaccenecus cirricatena</name>
    <dbReference type="NCBI Taxonomy" id="3064195"/>
    <lineage>
        <taxon>Bacteria</taxon>
        <taxon>Bacillati</taxon>
        <taxon>Bacillota</taxon>
        <taxon>Clostridia</taxon>
        <taxon>Eubacteriales</taxon>
        <taxon>Oscillospiraceae</taxon>
        <taxon>Brotocaccenecus</taxon>
    </lineage>
</organism>
<protein>
    <submittedName>
        <fullName evidence="2">M48 family metallopeptidase</fullName>
    </submittedName>
</protein>
<dbReference type="AlphaFoldDB" id="A0AAE3AAA4"/>
<reference evidence="2" key="1">
    <citation type="submission" date="2021-10" db="EMBL/GenBank/DDBJ databases">
        <title>Anaerobic single-cell dispensing facilitates the cultivation of human gut bacteria.</title>
        <authorList>
            <person name="Afrizal A."/>
        </authorList>
    </citation>
    <scope>NUCLEOTIDE SEQUENCE</scope>
    <source>
        <strain evidence="2">CLA-AA-H272</strain>
    </source>
</reference>
<dbReference type="Proteomes" id="UP001199319">
    <property type="component" value="Unassembled WGS sequence"/>
</dbReference>
<evidence type="ECO:0000313" key="2">
    <source>
        <dbReference type="EMBL" id="MCC2128881.1"/>
    </source>
</evidence>
<feature type="domain" description="YgjP-like metallopeptidase" evidence="1">
    <location>
        <begin position="73"/>
        <end position="171"/>
    </location>
</feature>
<name>A0AAE3AAA4_9FIRM</name>
<dbReference type="PANTHER" id="PTHR30399:SF1">
    <property type="entry name" value="UTP PYROPHOSPHATASE"/>
    <property type="match status" value="1"/>
</dbReference>
<dbReference type="InterPro" id="IPR053136">
    <property type="entry name" value="UTP_pyrophosphatase-like"/>
</dbReference>
<dbReference type="Pfam" id="PF01863">
    <property type="entry name" value="YgjP-like"/>
    <property type="match status" value="1"/>
</dbReference>